<feature type="coiled-coil region" evidence="1">
    <location>
        <begin position="158"/>
        <end position="185"/>
    </location>
</feature>
<evidence type="ECO:0000313" key="4">
    <source>
        <dbReference type="Proteomes" id="UP001295684"/>
    </source>
</evidence>
<dbReference type="EMBL" id="CAMPGE010029122">
    <property type="protein sequence ID" value="CAI2386601.1"/>
    <property type="molecule type" value="Genomic_DNA"/>
</dbReference>
<feature type="coiled-coil region" evidence="1">
    <location>
        <begin position="364"/>
        <end position="404"/>
    </location>
</feature>
<name>A0AAD2DBN5_EUPCR</name>
<protein>
    <submittedName>
        <fullName evidence="3">Uncharacterized protein</fullName>
    </submittedName>
</protein>
<evidence type="ECO:0000256" key="1">
    <source>
        <dbReference type="SAM" id="Coils"/>
    </source>
</evidence>
<feature type="coiled-coil region" evidence="1">
    <location>
        <begin position="653"/>
        <end position="710"/>
    </location>
</feature>
<reference evidence="3" key="1">
    <citation type="submission" date="2023-07" db="EMBL/GenBank/DDBJ databases">
        <authorList>
            <consortium name="AG Swart"/>
            <person name="Singh M."/>
            <person name="Singh A."/>
            <person name="Seah K."/>
            <person name="Emmerich C."/>
        </authorList>
    </citation>
    <scope>NUCLEOTIDE SEQUENCE</scope>
    <source>
        <strain evidence="3">DP1</strain>
    </source>
</reference>
<keyword evidence="1" id="KW-0175">Coiled coil</keyword>
<dbReference type="AlphaFoldDB" id="A0AAD2DBN5"/>
<sequence>MDTFVRSEFDTPSFYDLGDSNYDPAETYNLHNDSQRMPTIVEENSMRDDDNFEPPPTFAEKDSWSFTDIKPRKRNVVKKTVGKNKKRTTFKSNDAMKYIDQINRTHNASMNQKLNDEIYNTYKMTVDEDINDFESSKLYRRASQGKIRGYTNITSKNKEDLIQMVEDLKNKINQKDRVIKSLKVRNNKMKMNKDETTGVLIKSEVGQRPKSGHHLSQSTSFLAIPKDKERLEEEIRHLKCELNQEKTDKTLLKTEFNRLREFLGKIKKERMSEARRNPPPKKVSKTKNLDLDEILSESDSCKNNGTGVTPQEDKATKLRLQITKLQTRITDLKAQLSGKDEIIGKLKSKSINEVEMSTRLRKSLLNAQNVIDKLKTKIVEEKIQVKKTREDKKLEEILEEVEAEAAKQAKIDAQQRAERQKLIDAENQQIQQRSLTQGVTTRIEGAFTPQKQLVAQELLERNKGRPDLAPSEFTLGDNRIDYKVDKTQEFDALESDQEFPDTPEKKEETKEAPILDEEPQEFTHRLDEPAETDDSQVLEPRQFKIGDDRIEFQVNPSQSDKFSETEDMRSVAESSQAEGLFEAAQKFDGDQNLNLPDMVQPVASQASIGIQATAAELPPEELKKIEERENVRNLVNATISAWSAHPDMARKEIDTQYEVIRKYKNKIEDLQCQLSLKSQEIEKKMKIDNIRTLENKKKELERENVILLEREKRRIAELKLRSKNKPRKWDRY</sequence>
<evidence type="ECO:0000256" key="2">
    <source>
        <dbReference type="SAM" id="MobiDB-lite"/>
    </source>
</evidence>
<feature type="region of interest" description="Disordered" evidence="2">
    <location>
        <begin position="486"/>
        <end position="540"/>
    </location>
</feature>
<keyword evidence="4" id="KW-1185">Reference proteome</keyword>
<feature type="compositionally biased region" description="Basic and acidic residues" evidence="2">
    <location>
        <begin position="502"/>
        <end position="513"/>
    </location>
</feature>
<dbReference type="Proteomes" id="UP001295684">
    <property type="component" value="Unassembled WGS sequence"/>
</dbReference>
<gene>
    <name evidence="3" type="ORF">ECRASSUSDP1_LOCUS28223</name>
</gene>
<organism evidence="3 4">
    <name type="scientific">Euplotes crassus</name>
    <dbReference type="NCBI Taxonomy" id="5936"/>
    <lineage>
        <taxon>Eukaryota</taxon>
        <taxon>Sar</taxon>
        <taxon>Alveolata</taxon>
        <taxon>Ciliophora</taxon>
        <taxon>Intramacronucleata</taxon>
        <taxon>Spirotrichea</taxon>
        <taxon>Hypotrichia</taxon>
        <taxon>Euplotida</taxon>
        <taxon>Euplotidae</taxon>
        <taxon>Moneuplotes</taxon>
    </lineage>
</organism>
<accession>A0AAD2DBN5</accession>
<comment type="caution">
    <text evidence="3">The sequence shown here is derived from an EMBL/GenBank/DDBJ whole genome shotgun (WGS) entry which is preliminary data.</text>
</comment>
<proteinExistence type="predicted"/>
<evidence type="ECO:0000313" key="3">
    <source>
        <dbReference type="EMBL" id="CAI2386601.1"/>
    </source>
</evidence>
<feature type="compositionally biased region" description="Acidic residues" evidence="2">
    <location>
        <begin position="491"/>
        <end position="501"/>
    </location>
</feature>